<evidence type="ECO:0000313" key="3">
    <source>
        <dbReference type="Proteomes" id="UP000514509"/>
    </source>
</evidence>
<keyword evidence="3" id="KW-1185">Reference proteome</keyword>
<proteinExistence type="predicted"/>
<protein>
    <submittedName>
        <fullName evidence="2">DsbA family oxidoreductase</fullName>
    </submittedName>
</protein>
<organism evidence="2 3">
    <name type="scientific">Adhaeribacter radiodurans</name>
    <dbReference type="NCBI Taxonomy" id="2745197"/>
    <lineage>
        <taxon>Bacteria</taxon>
        <taxon>Pseudomonadati</taxon>
        <taxon>Bacteroidota</taxon>
        <taxon>Cytophagia</taxon>
        <taxon>Cytophagales</taxon>
        <taxon>Hymenobacteraceae</taxon>
        <taxon>Adhaeribacter</taxon>
    </lineage>
</organism>
<dbReference type="InterPro" id="IPR036249">
    <property type="entry name" value="Thioredoxin-like_sf"/>
</dbReference>
<dbReference type="KEGG" id="add:HUW48_26650"/>
<gene>
    <name evidence="2" type="ORF">HUW48_26650</name>
</gene>
<evidence type="ECO:0000259" key="1">
    <source>
        <dbReference type="Pfam" id="PF01323"/>
    </source>
</evidence>
<dbReference type="CDD" id="cd03024">
    <property type="entry name" value="DsbA_FrnE"/>
    <property type="match status" value="1"/>
</dbReference>
<dbReference type="InterPro" id="IPR011767">
    <property type="entry name" value="GLR_AS"/>
</dbReference>
<dbReference type="EMBL" id="CP055153">
    <property type="protein sequence ID" value="QMU31388.1"/>
    <property type="molecule type" value="Genomic_DNA"/>
</dbReference>
<feature type="domain" description="DSBA-like thioredoxin" evidence="1">
    <location>
        <begin position="5"/>
        <end position="192"/>
    </location>
</feature>
<dbReference type="InterPro" id="IPR001853">
    <property type="entry name" value="DSBA-like_thioredoxin_dom"/>
</dbReference>
<reference evidence="2 3" key="1">
    <citation type="submission" date="2020-06" db="EMBL/GenBank/DDBJ databases">
        <authorList>
            <person name="Hwang Y.J."/>
        </authorList>
    </citation>
    <scope>NUCLEOTIDE SEQUENCE [LARGE SCALE GENOMIC DNA]</scope>
    <source>
        <strain evidence="2 3">KUDC8001</strain>
    </source>
</reference>
<dbReference type="Proteomes" id="UP000514509">
    <property type="component" value="Chromosome"/>
</dbReference>
<dbReference type="RefSeq" id="WP_182413822.1">
    <property type="nucleotide sequence ID" value="NZ_CP055153.1"/>
</dbReference>
<dbReference type="PANTHER" id="PTHR13887">
    <property type="entry name" value="GLUTATHIONE S-TRANSFERASE KAPPA"/>
    <property type="match status" value="1"/>
</dbReference>
<dbReference type="PROSITE" id="PS00195">
    <property type="entry name" value="GLUTAREDOXIN_1"/>
    <property type="match status" value="1"/>
</dbReference>
<reference evidence="2 3" key="2">
    <citation type="submission" date="2020-08" db="EMBL/GenBank/DDBJ databases">
        <title>Adhaeribacter dokdonensis sp. nov., isolated from the rhizosphere of Elymus tsukushiensis, a plant native to the Dokdo Islands, Republic of Korea.</title>
        <authorList>
            <person name="Ghim S.Y."/>
        </authorList>
    </citation>
    <scope>NUCLEOTIDE SEQUENCE [LARGE SCALE GENOMIC DNA]</scope>
    <source>
        <strain evidence="2 3">KUDC8001</strain>
    </source>
</reference>
<accession>A0A7L7LEW1</accession>
<sequence length="202" mass="23308">MALKIRVYSDYVCPYCLLAKKSLDEATKGKEVEVEWMPFELRPYPTPTLKPEGDYLQSVWEQSVYPMAQQMGVPIKLPRVSPQPYTHLAFEGYQYAKEQGKAQDYNERMLKAFFQEELDIGNVDVLTKLSGELGLDEKEFRILLENRKYQAAHKQALKHAYEDAKISAVPTLIIGDKVLRGMHSKETIEKVITQEISRSLKY</sequence>
<dbReference type="AlphaFoldDB" id="A0A7L7LEW1"/>
<dbReference type="Pfam" id="PF01323">
    <property type="entry name" value="DSBA"/>
    <property type="match status" value="1"/>
</dbReference>
<dbReference type="SUPFAM" id="SSF52833">
    <property type="entry name" value="Thioredoxin-like"/>
    <property type="match status" value="1"/>
</dbReference>
<dbReference type="GO" id="GO:0016491">
    <property type="term" value="F:oxidoreductase activity"/>
    <property type="evidence" value="ECO:0007669"/>
    <property type="project" value="InterPro"/>
</dbReference>
<evidence type="ECO:0000313" key="2">
    <source>
        <dbReference type="EMBL" id="QMU31388.1"/>
    </source>
</evidence>
<dbReference type="Gene3D" id="3.40.30.10">
    <property type="entry name" value="Glutaredoxin"/>
    <property type="match status" value="1"/>
</dbReference>
<name>A0A7L7LEW1_9BACT</name>
<dbReference type="PANTHER" id="PTHR13887:SF33">
    <property type="entry name" value="ISOMERASE"/>
    <property type="match status" value="1"/>
</dbReference>